<protein>
    <recommendedName>
        <fullName evidence="4">LysM domain-containing protein</fullName>
    </recommendedName>
</protein>
<keyword evidence="1" id="KW-1133">Transmembrane helix</keyword>
<keyword evidence="3" id="KW-1185">Reference proteome</keyword>
<proteinExistence type="predicted"/>
<sequence>MSAVARWDQPRVVRTPQRRRHLTLVPSNQPVARLGRDEVRLTMRGRRVLAALVLTTLIAAGWGAGRAFASSPSATQLVVQPGQTLSEVAHQAYPQLPVAEAVVRLQLANDLNTLHVHPGQSLTAPR</sequence>
<evidence type="ECO:0000313" key="2">
    <source>
        <dbReference type="EMBL" id="TQJ14143.1"/>
    </source>
</evidence>
<feature type="transmembrane region" description="Helical" evidence="1">
    <location>
        <begin position="48"/>
        <end position="69"/>
    </location>
</feature>
<gene>
    <name evidence="2" type="ORF">FB459_1590</name>
</gene>
<accession>A0A542EFN9</accession>
<name>A0A542EFN9_9MICO</name>
<keyword evidence="1" id="KW-0812">Transmembrane</keyword>
<keyword evidence="1" id="KW-0472">Membrane</keyword>
<comment type="caution">
    <text evidence="2">The sequence shown here is derived from an EMBL/GenBank/DDBJ whole genome shotgun (WGS) entry which is preliminary data.</text>
</comment>
<evidence type="ECO:0008006" key="4">
    <source>
        <dbReference type="Google" id="ProtNLM"/>
    </source>
</evidence>
<dbReference type="Proteomes" id="UP000320806">
    <property type="component" value="Unassembled WGS sequence"/>
</dbReference>
<dbReference type="AlphaFoldDB" id="A0A542EFN9"/>
<dbReference type="OrthoDB" id="4869632at2"/>
<evidence type="ECO:0000313" key="3">
    <source>
        <dbReference type="Proteomes" id="UP000320806"/>
    </source>
</evidence>
<dbReference type="EMBL" id="VFMO01000001">
    <property type="protein sequence ID" value="TQJ14143.1"/>
    <property type="molecule type" value="Genomic_DNA"/>
</dbReference>
<organism evidence="2 3">
    <name type="scientific">Yimella lutea</name>
    <dbReference type="NCBI Taxonomy" id="587872"/>
    <lineage>
        <taxon>Bacteria</taxon>
        <taxon>Bacillati</taxon>
        <taxon>Actinomycetota</taxon>
        <taxon>Actinomycetes</taxon>
        <taxon>Micrococcales</taxon>
        <taxon>Dermacoccaceae</taxon>
        <taxon>Yimella</taxon>
    </lineage>
</organism>
<dbReference type="RefSeq" id="WP_129624103.1">
    <property type="nucleotide sequence ID" value="NZ_BAABCI010000034.1"/>
</dbReference>
<evidence type="ECO:0000256" key="1">
    <source>
        <dbReference type="SAM" id="Phobius"/>
    </source>
</evidence>
<reference evidence="2 3" key="1">
    <citation type="submission" date="2019-06" db="EMBL/GenBank/DDBJ databases">
        <title>Sequencing the genomes of 1000 actinobacteria strains.</title>
        <authorList>
            <person name="Klenk H.-P."/>
        </authorList>
    </citation>
    <scope>NUCLEOTIDE SEQUENCE [LARGE SCALE GENOMIC DNA]</scope>
    <source>
        <strain evidence="2 3">DSM 19828</strain>
    </source>
</reference>